<proteinExistence type="predicted"/>
<name>A0A0J8B3I4_BETVV</name>
<protein>
    <submittedName>
        <fullName evidence="1">Uncharacterized protein</fullName>
    </submittedName>
</protein>
<organism evidence="1 2">
    <name type="scientific">Beta vulgaris subsp. vulgaris</name>
    <name type="common">Beet</name>
    <dbReference type="NCBI Taxonomy" id="3555"/>
    <lineage>
        <taxon>Eukaryota</taxon>
        <taxon>Viridiplantae</taxon>
        <taxon>Streptophyta</taxon>
        <taxon>Embryophyta</taxon>
        <taxon>Tracheophyta</taxon>
        <taxon>Spermatophyta</taxon>
        <taxon>Magnoliopsida</taxon>
        <taxon>eudicotyledons</taxon>
        <taxon>Gunneridae</taxon>
        <taxon>Pentapetalae</taxon>
        <taxon>Caryophyllales</taxon>
        <taxon>Chenopodiaceae</taxon>
        <taxon>Betoideae</taxon>
        <taxon>Beta</taxon>
    </lineage>
</organism>
<reference evidence="1 2" key="1">
    <citation type="journal article" date="2014" name="Nature">
        <title>The genome of the recently domesticated crop plant sugar beet (Beta vulgaris).</title>
        <authorList>
            <person name="Dohm J.C."/>
            <person name="Minoche A.E."/>
            <person name="Holtgrawe D."/>
            <person name="Capella-Gutierrez S."/>
            <person name="Zakrzewski F."/>
            <person name="Tafer H."/>
            <person name="Rupp O."/>
            <person name="Sorensen T.R."/>
            <person name="Stracke R."/>
            <person name="Reinhardt R."/>
            <person name="Goesmann A."/>
            <person name="Kraft T."/>
            <person name="Schulz B."/>
            <person name="Stadler P.F."/>
            <person name="Schmidt T."/>
            <person name="Gabaldon T."/>
            <person name="Lehrach H."/>
            <person name="Weisshaar B."/>
            <person name="Himmelbauer H."/>
        </authorList>
    </citation>
    <scope>NUCLEOTIDE SEQUENCE [LARGE SCALE GENOMIC DNA]</scope>
    <source>
        <tissue evidence="1">Taproot</tissue>
    </source>
</reference>
<dbReference type="Proteomes" id="UP000035740">
    <property type="component" value="Unassembled WGS sequence"/>
</dbReference>
<evidence type="ECO:0000313" key="1">
    <source>
        <dbReference type="EMBL" id="KMS94412.1"/>
    </source>
</evidence>
<dbReference type="AlphaFoldDB" id="A0A0J8B3I4"/>
<feature type="non-terminal residue" evidence="1">
    <location>
        <position position="1"/>
    </location>
</feature>
<gene>
    <name evidence="1" type="ORF">BVRB_021670</name>
</gene>
<sequence>HIECDSLILRDYFEDGSSFFRLIRASSFSPQGRSYLARILLKEIPKDVLCEGSQKRTVLRLLVEYLTYLGYQLCNEDETDETSSDIFAWLLQTLVSCGLKIQSTEAITKVFPTQSITPTLIRVLTFLADNNVDIGLQYCDIVISEPDPKENAVVFNSLQAQVRVASAELISSLQISYAMSLTTAGPDSVLSLQNNTGDAGSKFAYYHSCI</sequence>
<dbReference type="Gramene" id="KMS94412">
    <property type="protein sequence ID" value="KMS94412"/>
    <property type="gene ID" value="BVRB_021670"/>
</dbReference>
<accession>A0A0J8B3I4</accession>
<dbReference type="EMBL" id="KQ093591">
    <property type="protein sequence ID" value="KMS94412.1"/>
    <property type="molecule type" value="Genomic_DNA"/>
</dbReference>
<evidence type="ECO:0000313" key="2">
    <source>
        <dbReference type="Proteomes" id="UP000035740"/>
    </source>
</evidence>
<keyword evidence="2" id="KW-1185">Reference proteome</keyword>